<keyword evidence="2" id="KW-1185">Reference proteome</keyword>
<accession>A0A0V1BFE5</accession>
<sequence>MTRNKDGSQQPQLNKYKTKINSMVSSSRGENNNCYCKVATHIKSREKFCLLNVRNSSHSRTCLPENVCKFLFHCYAYVYGALVSMIARLRCAVRIGWLWLGGTALREYWFSNLRICFPVNNCNRRTRWTSTMRRRLFREIRILFHLIIRRRMKTGTTGNRTENKRRLEEKH</sequence>
<evidence type="ECO:0000313" key="1">
    <source>
        <dbReference type="EMBL" id="KRY35851.1"/>
    </source>
</evidence>
<dbReference type="EMBL" id="JYDH01000049">
    <property type="protein sequence ID" value="KRY35851.1"/>
    <property type="molecule type" value="Genomic_DNA"/>
</dbReference>
<proteinExistence type="predicted"/>
<gene>
    <name evidence="1" type="ORF">T01_6363</name>
</gene>
<dbReference type="Proteomes" id="UP000054776">
    <property type="component" value="Unassembled WGS sequence"/>
</dbReference>
<organism evidence="1 2">
    <name type="scientific">Trichinella spiralis</name>
    <name type="common">Trichina worm</name>
    <dbReference type="NCBI Taxonomy" id="6334"/>
    <lineage>
        <taxon>Eukaryota</taxon>
        <taxon>Metazoa</taxon>
        <taxon>Ecdysozoa</taxon>
        <taxon>Nematoda</taxon>
        <taxon>Enoplea</taxon>
        <taxon>Dorylaimia</taxon>
        <taxon>Trichinellida</taxon>
        <taxon>Trichinellidae</taxon>
        <taxon>Trichinella</taxon>
    </lineage>
</organism>
<dbReference type="OrthoDB" id="10401806at2759"/>
<protein>
    <submittedName>
        <fullName evidence="1">Uncharacterized protein</fullName>
    </submittedName>
</protein>
<evidence type="ECO:0000313" key="2">
    <source>
        <dbReference type="Proteomes" id="UP000054776"/>
    </source>
</evidence>
<dbReference type="InParanoid" id="A0A0V1BFE5"/>
<dbReference type="AlphaFoldDB" id="A0A0V1BFE5"/>
<comment type="caution">
    <text evidence="1">The sequence shown here is derived from an EMBL/GenBank/DDBJ whole genome shotgun (WGS) entry which is preliminary data.</text>
</comment>
<name>A0A0V1BFE5_TRISP</name>
<reference evidence="1 2" key="1">
    <citation type="submission" date="2015-01" db="EMBL/GenBank/DDBJ databases">
        <title>Evolution of Trichinella species and genotypes.</title>
        <authorList>
            <person name="Korhonen P.K."/>
            <person name="Edoardo P."/>
            <person name="Giuseppe L.R."/>
            <person name="Gasser R.B."/>
        </authorList>
    </citation>
    <scope>NUCLEOTIDE SEQUENCE [LARGE SCALE GENOMIC DNA]</scope>
    <source>
        <strain evidence="1">ISS3</strain>
    </source>
</reference>